<dbReference type="EMBL" id="GIFC01003970">
    <property type="protein sequence ID" value="MXU86053.1"/>
    <property type="molecule type" value="Transcribed_RNA"/>
</dbReference>
<proteinExistence type="predicted"/>
<dbReference type="AlphaFoldDB" id="A0A6B0UGF0"/>
<organism evidence="2">
    <name type="scientific">Ixodes ricinus</name>
    <name type="common">Common tick</name>
    <name type="synonym">Acarus ricinus</name>
    <dbReference type="NCBI Taxonomy" id="34613"/>
    <lineage>
        <taxon>Eukaryota</taxon>
        <taxon>Metazoa</taxon>
        <taxon>Ecdysozoa</taxon>
        <taxon>Arthropoda</taxon>
        <taxon>Chelicerata</taxon>
        <taxon>Arachnida</taxon>
        <taxon>Acari</taxon>
        <taxon>Parasitiformes</taxon>
        <taxon>Ixodida</taxon>
        <taxon>Ixodoidea</taxon>
        <taxon>Ixodidae</taxon>
        <taxon>Ixodinae</taxon>
        <taxon>Ixodes</taxon>
    </lineage>
</organism>
<name>A0A6B0UGF0_IXORI</name>
<sequence length="89" mass="9480">MAFCLLSLVVFPSPSNIRSVKLERVEGSVKGACPNFLSLQQTIARLAQSVECSNSPGQGRFFSAAHQLPGGRKSCSIPDKSQFSPTSPP</sequence>
<feature type="region of interest" description="Disordered" evidence="1">
    <location>
        <begin position="70"/>
        <end position="89"/>
    </location>
</feature>
<reference evidence="2" key="1">
    <citation type="submission" date="2019-12" db="EMBL/GenBank/DDBJ databases">
        <title>An insight into the sialome of adult female Ixodes ricinus ticks feeding for 6 days.</title>
        <authorList>
            <person name="Perner J."/>
            <person name="Ribeiro J.M.C."/>
        </authorList>
    </citation>
    <scope>NUCLEOTIDE SEQUENCE</scope>
    <source>
        <strain evidence="2">Semi-engorged</strain>
        <tissue evidence="2">Salivary glands</tissue>
    </source>
</reference>
<evidence type="ECO:0000313" key="2">
    <source>
        <dbReference type="EMBL" id="MXU86053.1"/>
    </source>
</evidence>
<accession>A0A6B0UGF0</accession>
<protein>
    <submittedName>
        <fullName evidence="2">Putative secreted protein</fullName>
    </submittedName>
</protein>
<feature type="compositionally biased region" description="Polar residues" evidence="1">
    <location>
        <begin position="79"/>
        <end position="89"/>
    </location>
</feature>
<evidence type="ECO:0000256" key="1">
    <source>
        <dbReference type="SAM" id="MobiDB-lite"/>
    </source>
</evidence>